<evidence type="ECO:0000313" key="1">
    <source>
        <dbReference type="EMBL" id="KAL3965341.1"/>
    </source>
</evidence>
<proteinExistence type="predicted"/>
<sequence>MSRSKHEPSEARCRPASACGPQSGLWARSIASQKRRHVQAQDDHRNHNLGLPVEAAKLCGCNLPVVGAQKHDSPTPGPSRMIAFSTPPALHRDPQRRRASSGKSGIHCHHHFVPPFGIPLSSGRHRRRCREPSVQVPTYLPEVVTLAMRSDIEPAFSASCVPLGPTGIESNAVPPQATTQECHKKGRGLSMTAALLDQAIVAAVTTGGFCDVLEVAKPRLSLSLARRRLRMGGPDDAHTAVSRHQSLTIDEKARVSEAMSDRRAWYISGTRGAEGGSAPIERTTGSSSSSATLPGPPACFVFLCVERIRRGGFGGRRAAGTPRDTWAKARCRSWLETPGRT</sequence>
<evidence type="ECO:0000313" key="2">
    <source>
        <dbReference type="Proteomes" id="UP001638806"/>
    </source>
</evidence>
<dbReference type="Proteomes" id="UP001638806">
    <property type="component" value="Unassembled WGS sequence"/>
</dbReference>
<keyword evidence="2" id="KW-1185">Reference proteome</keyword>
<organism evidence="1 2">
    <name type="scientific">Purpureocillium lilacinum</name>
    <name type="common">Paecilomyces lilacinus</name>
    <dbReference type="NCBI Taxonomy" id="33203"/>
    <lineage>
        <taxon>Eukaryota</taxon>
        <taxon>Fungi</taxon>
        <taxon>Dikarya</taxon>
        <taxon>Ascomycota</taxon>
        <taxon>Pezizomycotina</taxon>
        <taxon>Sordariomycetes</taxon>
        <taxon>Hypocreomycetidae</taxon>
        <taxon>Hypocreales</taxon>
        <taxon>Ophiocordycipitaceae</taxon>
        <taxon>Purpureocillium</taxon>
    </lineage>
</organism>
<reference evidence="1" key="1">
    <citation type="submission" date="2024-12" db="EMBL/GenBank/DDBJ databases">
        <title>Comparative genomics and development of molecular markers within Purpureocillium lilacinum and among Purpureocillium species.</title>
        <authorList>
            <person name="Yeh Z.-Y."/>
            <person name="Ni N.-T."/>
            <person name="Lo P.-H."/>
            <person name="Mushyakhwo K."/>
            <person name="Lin C.-F."/>
            <person name="Nai Y.-S."/>
        </authorList>
    </citation>
    <scope>NUCLEOTIDE SEQUENCE</scope>
    <source>
        <strain evidence="1">NCHU-NPUST-175</strain>
    </source>
</reference>
<name>A0ACC4E9Q5_PURLI</name>
<protein>
    <submittedName>
        <fullName evidence="1">Uncharacterized protein</fullName>
    </submittedName>
</protein>
<gene>
    <name evidence="1" type="ORF">ACCO45_002345</name>
</gene>
<comment type="caution">
    <text evidence="1">The sequence shown here is derived from an EMBL/GenBank/DDBJ whole genome shotgun (WGS) entry which is preliminary data.</text>
</comment>
<dbReference type="EMBL" id="JBGNUJ010000002">
    <property type="protein sequence ID" value="KAL3965341.1"/>
    <property type="molecule type" value="Genomic_DNA"/>
</dbReference>
<accession>A0ACC4E9Q5</accession>